<evidence type="ECO:0000256" key="4">
    <source>
        <dbReference type="ARBA" id="ARBA00022989"/>
    </source>
</evidence>
<dbReference type="InterPro" id="IPR001851">
    <property type="entry name" value="ABC_transp_permease"/>
</dbReference>
<evidence type="ECO:0000256" key="7">
    <source>
        <dbReference type="SAM" id="Phobius"/>
    </source>
</evidence>
<comment type="caution">
    <text evidence="8">The sequence shown here is derived from an EMBL/GenBank/DDBJ whole genome shotgun (WGS) entry which is preliminary data.</text>
</comment>
<accession>A0ABQ4QXZ9</accession>
<feature type="transmembrane region" description="Helical" evidence="7">
    <location>
        <begin position="128"/>
        <end position="146"/>
    </location>
</feature>
<feature type="transmembrane region" description="Helical" evidence="7">
    <location>
        <begin position="332"/>
        <end position="351"/>
    </location>
</feature>
<feature type="transmembrane region" description="Helical" evidence="7">
    <location>
        <begin position="257"/>
        <end position="275"/>
    </location>
</feature>
<dbReference type="PANTHER" id="PTHR30482:SF10">
    <property type="entry name" value="HIGH-AFFINITY BRANCHED-CHAIN AMINO ACID TRANSPORT PROTEIN BRAE"/>
    <property type="match status" value="1"/>
</dbReference>
<comment type="subcellular location">
    <subcellularLocation>
        <location evidence="1">Cell membrane</location>
        <topology evidence="1">Multi-pass membrane protein</topology>
    </subcellularLocation>
</comment>
<protein>
    <recommendedName>
        <fullName evidence="10">Branched-chain amino acid ABC transporter permease</fullName>
    </recommendedName>
</protein>
<evidence type="ECO:0000313" key="9">
    <source>
        <dbReference type="Proteomes" id="UP001055167"/>
    </source>
</evidence>
<dbReference type="PANTHER" id="PTHR30482">
    <property type="entry name" value="HIGH-AFFINITY BRANCHED-CHAIN AMINO ACID TRANSPORT SYSTEM PERMEASE"/>
    <property type="match status" value="1"/>
</dbReference>
<evidence type="ECO:0000256" key="2">
    <source>
        <dbReference type="ARBA" id="ARBA00022475"/>
    </source>
</evidence>
<evidence type="ECO:0008006" key="10">
    <source>
        <dbReference type="Google" id="ProtNLM"/>
    </source>
</evidence>
<keyword evidence="3 7" id="KW-0812">Transmembrane</keyword>
<feature type="transmembrane region" description="Helical" evidence="7">
    <location>
        <begin position="208"/>
        <end position="226"/>
    </location>
</feature>
<feature type="transmembrane region" description="Helical" evidence="7">
    <location>
        <begin position="73"/>
        <end position="93"/>
    </location>
</feature>
<evidence type="ECO:0000256" key="3">
    <source>
        <dbReference type="ARBA" id="ARBA00022692"/>
    </source>
</evidence>
<proteinExistence type="predicted"/>
<sequence>MITARPSRLRKGMVPLPGVAAPDSEGSGGGPVGLPGRRRARGGQGGASLAGAAALALAGLAALALPLVADAYVLHSCIVVLFFAYMATAWNFVCGYVGQLSIGHAMFAGVGGYATVLLFTGLGLSPWLGMPVGGLLAAGLSVVVGYPTFRLRGPYFALTTIAFAEMIRIWVENTDTFLGIPLNGAAGLTVPLRGESLAALQFNGKAPYYYLIVALLAGALLATWRLERSKLGFYLKAIRGDRDAAESLGISPARYQLVALAISAFMTGVGGGFYAQFFRYVNAERLIGVDLSIDIALMSIIGGQGTVFGPLLGAVLLAPLAEITRGALGGSFLGLHIVVYGIILMLAVLYLPKGLIAPLRTLLLRRAGRGGAR</sequence>
<dbReference type="InterPro" id="IPR043428">
    <property type="entry name" value="LivM-like"/>
</dbReference>
<dbReference type="EMBL" id="BPQH01000007">
    <property type="protein sequence ID" value="GJD49745.1"/>
    <property type="molecule type" value="Genomic_DNA"/>
</dbReference>
<feature type="transmembrane region" description="Helical" evidence="7">
    <location>
        <begin position="105"/>
        <end position="122"/>
    </location>
</feature>
<evidence type="ECO:0000313" key="8">
    <source>
        <dbReference type="EMBL" id="GJD49745.1"/>
    </source>
</evidence>
<dbReference type="Pfam" id="PF02653">
    <property type="entry name" value="BPD_transp_2"/>
    <property type="match status" value="1"/>
</dbReference>
<keyword evidence="5 7" id="KW-0472">Membrane</keyword>
<evidence type="ECO:0000256" key="6">
    <source>
        <dbReference type="SAM" id="MobiDB-lite"/>
    </source>
</evidence>
<name>A0ABQ4QXZ9_9HYPH</name>
<feature type="transmembrane region" description="Helical" evidence="7">
    <location>
        <begin position="295"/>
        <end position="320"/>
    </location>
</feature>
<evidence type="ECO:0000256" key="1">
    <source>
        <dbReference type="ARBA" id="ARBA00004651"/>
    </source>
</evidence>
<dbReference type="RefSeq" id="WP_238313303.1">
    <property type="nucleotide sequence ID" value="NZ_BPQH01000007.1"/>
</dbReference>
<dbReference type="CDD" id="cd06581">
    <property type="entry name" value="TM_PBP1_LivM_like"/>
    <property type="match status" value="1"/>
</dbReference>
<dbReference type="Proteomes" id="UP001055167">
    <property type="component" value="Unassembled WGS sequence"/>
</dbReference>
<keyword evidence="2" id="KW-1003">Cell membrane</keyword>
<organism evidence="8 9">
    <name type="scientific">Methylobacterium crusticola</name>
    <dbReference type="NCBI Taxonomy" id="1697972"/>
    <lineage>
        <taxon>Bacteria</taxon>
        <taxon>Pseudomonadati</taxon>
        <taxon>Pseudomonadota</taxon>
        <taxon>Alphaproteobacteria</taxon>
        <taxon>Hyphomicrobiales</taxon>
        <taxon>Methylobacteriaceae</taxon>
        <taxon>Methylobacterium</taxon>
    </lineage>
</organism>
<reference evidence="8" key="2">
    <citation type="submission" date="2021-08" db="EMBL/GenBank/DDBJ databases">
        <authorList>
            <person name="Tani A."/>
            <person name="Ola A."/>
            <person name="Ogura Y."/>
            <person name="Katsura K."/>
            <person name="Hayashi T."/>
        </authorList>
    </citation>
    <scope>NUCLEOTIDE SEQUENCE</scope>
    <source>
        <strain evidence="8">KCTC 52305</strain>
    </source>
</reference>
<evidence type="ECO:0000256" key="5">
    <source>
        <dbReference type="ARBA" id="ARBA00023136"/>
    </source>
</evidence>
<feature type="transmembrane region" description="Helical" evidence="7">
    <location>
        <begin position="47"/>
        <end position="67"/>
    </location>
</feature>
<keyword evidence="9" id="KW-1185">Reference proteome</keyword>
<gene>
    <name evidence="8" type="ORF">OPKNFCMD_2478</name>
</gene>
<reference evidence="8" key="1">
    <citation type="journal article" date="2021" name="Front. Microbiol.">
        <title>Comprehensive Comparative Genomics and Phenotyping of Methylobacterium Species.</title>
        <authorList>
            <person name="Alessa O."/>
            <person name="Ogura Y."/>
            <person name="Fujitani Y."/>
            <person name="Takami H."/>
            <person name="Hayashi T."/>
            <person name="Sahin N."/>
            <person name="Tani A."/>
        </authorList>
    </citation>
    <scope>NUCLEOTIDE SEQUENCE</scope>
    <source>
        <strain evidence="8">KCTC 52305</strain>
    </source>
</reference>
<keyword evidence="4 7" id="KW-1133">Transmembrane helix</keyword>
<feature type="region of interest" description="Disordered" evidence="6">
    <location>
        <begin position="1"/>
        <end position="40"/>
    </location>
</feature>